<dbReference type="InterPro" id="IPR006140">
    <property type="entry name" value="D-isomer_DH_NAD-bd"/>
</dbReference>
<feature type="domain" description="D-isomer specific 2-hydroxyacid dehydrogenase NAD-binding" evidence="4">
    <location>
        <begin position="154"/>
        <end position="256"/>
    </location>
</feature>
<organism evidence="5 6">
    <name type="scientific">Moelleriella libera RCEF 2490</name>
    <dbReference type="NCBI Taxonomy" id="1081109"/>
    <lineage>
        <taxon>Eukaryota</taxon>
        <taxon>Fungi</taxon>
        <taxon>Dikarya</taxon>
        <taxon>Ascomycota</taxon>
        <taxon>Pezizomycotina</taxon>
        <taxon>Sordariomycetes</taxon>
        <taxon>Hypocreomycetidae</taxon>
        <taxon>Hypocreales</taxon>
        <taxon>Clavicipitaceae</taxon>
        <taxon>Moelleriella</taxon>
    </lineage>
</organism>
<dbReference type="STRING" id="1081109.A0A167XVY9"/>
<dbReference type="Proteomes" id="UP000078544">
    <property type="component" value="Unassembled WGS sequence"/>
</dbReference>
<evidence type="ECO:0000313" key="5">
    <source>
        <dbReference type="EMBL" id="KZZ90537.1"/>
    </source>
</evidence>
<reference evidence="5 6" key="1">
    <citation type="journal article" date="2016" name="Genome Biol. Evol.">
        <title>Divergent and convergent evolution of fungal pathogenicity.</title>
        <authorList>
            <person name="Shang Y."/>
            <person name="Xiao G."/>
            <person name="Zheng P."/>
            <person name="Cen K."/>
            <person name="Zhan S."/>
            <person name="Wang C."/>
        </authorList>
    </citation>
    <scope>NUCLEOTIDE SEQUENCE [LARGE SCALE GENOMIC DNA]</scope>
    <source>
        <strain evidence="5 6">RCEF 2490</strain>
    </source>
</reference>
<dbReference type="InterPro" id="IPR036291">
    <property type="entry name" value="NAD(P)-bd_dom_sf"/>
</dbReference>
<dbReference type="PANTHER" id="PTHR10996:SF269">
    <property type="entry name" value="HYPOTHETICAL D-ISOMER SPECIFIC 2-HYDROXYACID DEHYDROGENASE (EUROFUNG)"/>
    <property type="match status" value="1"/>
</dbReference>
<dbReference type="AlphaFoldDB" id="A0A167XVY9"/>
<dbReference type="PANTHER" id="PTHR10996">
    <property type="entry name" value="2-HYDROXYACID DEHYDROGENASE-RELATED"/>
    <property type="match status" value="1"/>
</dbReference>
<dbReference type="Pfam" id="PF00389">
    <property type="entry name" value="2-Hacid_dh"/>
    <property type="match status" value="1"/>
</dbReference>
<evidence type="ECO:0000256" key="2">
    <source>
        <dbReference type="RuleBase" id="RU003719"/>
    </source>
</evidence>
<dbReference type="SUPFAM" id="SSF52283">
    <property type="entry name" value="Formate/glycerate dehydrogenase catalytic domain-like"/>
    <property type="match status" value="1"/>
</dbReference>
<dbReference type="PROSITE" id="PS00671">
    <property type="entry name" value="D_2_HYDROXYACID_DH_3"/>
    <property type="match status" value="1"/>
</dbReference>
<gene>
    <name evidence="5" type="ORF">AAL_07223</name>
</gene>
<dbReference type="Pfam" id="PF02826">
    <property type="entry name" value="2-Hacid_dh_C"/>
    <property type="match status" value="1"/>
</dbReference>
<evidence type="ECO:0000259" key="4">
    <source>
        <dbReference type="Pfam" id="PF02826"/>
    </source>
</evidence>
<dbReference type="InterPro" id="IPR029753">
    <property type="entry name" value="D-isomer_DH_CS"/>
</dbReference>
<dbReference type="InterPro" id="IPR006139">
    <property type="entry name" value="D-isomer_2_OHA_DH_cat_dom"/>
</dbReference>
<dbReference type="InterPro" id="IPR050223">
    <property type="entry name" value="D-isomer_2-hydroxyacid_DH"/>
</dbReference>
<evidence type="ECO:0000256" key="1">
    <source>
        <dbReference type="ARBA" id="ARBA00023002"/>
    </source>
</evidence>
<keyword evidence="1 2" id="KW-0560">Oxidoreductase</keyword>
<feature type="domain" description="D-isomer specific 2-hydroxyacid dehydrogenase catalytic" evidence="3">
    <location>
        <begin position="51"/>
        <end position="287"/>
    </location>
</feature>
<dbReference type="GO" id="GO:0016618">
    <property type="term" value="F:hydroxypyruvate reductase [NAD(P)H] activity"/>
    <property type="evidence" value="ECO:0007669"/>
    <property type="project" value="TreeGrafter"/>
</dbReference>
<dbReference type="OrthoDB" id="9991913at2759"/>
<evidence type="ECO:0000313" key="6">
    <source>
        <dbReference type="Proteomes" id="UP000078544"/>
    </source>
</evidence>
<comment type="caution">
    <text evidence="5">The sequence shown here is derived from an EMBL/GenBank/DDBJ whole genome shotgun (WGS) entry which is preliminary data.</text>
</comment>
<dbReference type="SUPFAM" id="SSF51735">
    <property type="entry name" value="NAD(P)-binding Rossmann-fold domains"/>
    <property type="match status" value="1"/>
</dbReference>
<dbReference type="CDD" id="cd12168">
    <property type="entry name" value="Mand_dh_like"/>
    <property type="match status" value="1"/>
</dbReference>
<accession>A0A167XVY9</accession>
<dbReference type="Gene3D" id="3.40.50.720">
    <property type="entry name" value="NAD(P)-binding Rossmann-like Domain"/>
    <property type="match status" value="4"/>
</dbReference>
<dbReference type="GO" id="GO:0051287">
    <property type="term" value="F:NAD binding"/>
    <property type="evidence" value="ECO:0007669"/>
    <property type="project" value="InterPro"/>
</dbReference>
<name>A0A167XVY9_9HYPO</name>
<protein>
    <submittedName>
        <fullName evidence="5">Glyoxylate reductase</fullName>
    </submittedName>
</protein>
<sequence>MADRPKVLLLGDIEHAHDAWSRIAQIAHVVQPTATDREAFMAECRRGGALDGVSVAYRTFESYSVTGRIDGELLDAMPASLRFICHNGAGYDQIDVQACTAHNVRVSNTPTAVDDATADLTIWLLIGALRNLPASMTALRAGTWRGSRTRLSAELEDGIEYVGFDTLLRESDVLSLNLPLNPHTRHTISTEQFNMMKPGIVIVNTARGAVMDEDALVKALDSGTVASVGLDVYEDEPSIHPGLLANPNVLLVPHMGTWTVETQTKMEQWAIDNVKMALESARLKSIVPEQKDLA</sequence>
<comment type="similarity">
    <text evidence="2">Belongs to the D-isomer specific 2-hydroxyacid dehydrogenase family.</text>
</comment>
<proteinExistence type="inferred from homology"/>
<dbReference type="GO" id="GO:0005829">
    <property type="term" value="C:cytosol"/>
    <property type="evidence" value="ECO:0007669"/>
    <property type="project" value="TreeGrafter"/>
</dbReference>
<evidence type="ECO:0000259" key="3">
    <source>
        <dbReference type="Pfam" id="PF00389"/>
    </source>
</evidence>
<keyword evidence="6" id="KW-1185">Reference proteome</keyword>
<dbReference type="EMBL" id="AZGY01000021">
    <property type="protein sequence ID" value="KZZ90537.1"/>
    <property type="molecule type" value="Genomic_DNA"/>
</dbReference>
<dbReference type="GO" id="GO:0030267">
    <property type="term" value="F:glyoxylate reductase (NADPH) activity"/>
    <property type="evidence" value="ECO:0007669"/>
    <property type="project" value="TreeGrafter"/>
</dbReference>
<dbReference type="FunFam" id="3.40.50.720:FF:000234">
    <property type="entry name" value="2-hydroxyacid dehydrogenase, putative"/>
    <property type="match status" value="1"/>
</dbReference>